<evidence type="ECO:0000313" key="2">
    <source>
        <dbReference type="Proteomes" id="UP001419268"/>
    </source>
</evidence>
<dbReference type="AlphaFoldDB" id="A0AAP0KA60"/>
<gene>
    <name evidence="1" type="ORF">Scep_007479</name>
</gene>
<name>A0AAP0KA60_9MAGN</name>
<sequence length="110" mass="12637">MFFENKNSRSQVQAKKIACPSASLYYFQQTNTLSVVLLLHSGIISCHPRLQSSSLDPFYVQVPCAYNQTQLKGYETELFLSSLKLLELDLFKEMISVLTKEKYMMIQGEN</sequence>
<evidence type="ECO:0000313" key="1">
    <source>
        <dbReference type="EMBL" id="KAK9148722.1"/>
    </source>
</evidence>
<reference evidence="1 2" key="1">
    <citation type="submission" date="2024-01" db="EMBL/GenBank/DDBJ databases">
        <title>Genome assemblies of Stephania.</title>
        <authorList>
            <person name="Yang L."/>
        </authorList>
    </citation>
    <scope>NUCLEOTIDE SEQUENCE [LARGE SCALE GENOMIC DNA]</scope>
    <source>
        <strain evidence="1">JXDWG</strain>
        <tissue evidence="1">Leaf</tissue>
    </source>
</reference>
<keyword evidence="2" id="KW-1185">Reference proteome</keyword>
<organism evidence="1 2">
    <name type="scientific">Stephania cephalantha</name>
    <dbReference type="NCBI Taxonomy" id="152367"/>
    <lineage>
        <taxon>Eukaryota</taxon>
        <taxon>Viridiplantae</taxon>
        <taxon>Streptophyta</taxon>
        <taxon>Embryophyta</taxon>
        <taxon>Tracheophyta</taxon>
        <taxon>Spermatophyta</taxon>
        <taxon>Magnoliopsida</taxon>
        <taxon>Ranunculales</taxon>
        <taxon>Menispermaceae</taxon>
        <taxon>Menispermoideae</taxon>
        <taxon>Cissampelideae</taxon>
        <taxon>Stephania</taxon>
    </lineage>
</organism>
<comment type="caution">
    <text evidence="1">The sequence shown here is derived from an EMBL/GenBank/DDBJ whole genome shotgun (WGS) entry which is preliminary data.</text>
</comment>
<dbReference type="EMBL" id="JBBNAG010000003">
    <property type="protein sequence ID" value="KAK9148722.1"/>
    <property type="molecule type" value="Genomic_DNA"/>
</dbReference>
<proteinExistence type="predicted"/>
<dbReference type="Proteomes" id="UP001419268">
    <property type="component" value="Unassembled WGS sequence"/>
</dbReference>
<protein>
    <submittedName>
        <fullName evidence="1">Uncharacterized protein</fullName>
    </submittedName>
</protein>
<accession>A0AAP0KA60</accession>